<keyword evidence="15" id="KW-1185">Reference proteome</keyword>
<dbReference type="AlphaFoldDB" id="A0AAV1HVB4"/>
<evidence type="ECO:0000259" key="13">
    <source>
        <dbReference type="Pfam" id="PF22776"/>
    </source>
</evidence>
<feature type="region of interest" description="Disordered" evidence="11">
    <location>
        <begin position="1"/>
        <end position="26"/>
    </location>
</feature>
<dbReference type="GO" id="GO:0016020">
    <property type="term" value="C:membrane"/>
    <property type="evidence" value="ECO:0007669"/>
    <property type="project" value="UniProtKB-SubCell"/>
</dbReference>
<feature type="region of interest" description="Disordered" evidence="11">
    <location>
        <begin position="773"/>
        <end position="857"/>
    </location>
</feature>
<feature type="domain" description="K+ potassium transporter integral membrane" evidence="12">
    <location>
        <begin position="41"/>
        <end position="515"/>
    </location>
</feature>
<feature type="transmembrane region" description="Helical" evidence="10">
    <location>
        <begin position="38"/>
        <end position="61"/>
    </location>
</feature>
<proteinExistence type="inferred from homology"/>
<dbReference type="EMBL" id="CAUYUE010000002">
    <property type="protein sequence ID" value="CAK0739478.1"/>
    <property type="molecule type" value="Genomic_DNA"/>
</dbReference>
<reference evidence="14 15" key="1">
    <citation type="submission" date="2023-10" db="EMBL/GenBank/DDBJ databases">
        <authorList>
            <person name="Maclean D."/>
            <person name="Macfadyen A."/>
        </authorList>
    </citation>
    <scope>NUCLEOTIDE SEQUENCE [LARGE SCALE GENOMIC DNA]</scope>
</reference>
<dbReference type="InterPro" id="IPR053951">
    <property type="entry name" value="K_trans_N"/>
</dbReference>
<feature type="transmembrane region" description="Helical" evidence="10">
    <location>
        <begin position="275"/>
        <end position="295"/>
    </location>
</feature>
<feature type="transmembrane region" description="Helical" evidence="10">
    <location>
        <begin position="73"/>
        <end position="94"/>
    </location>
</feature>
<evidence type="ECO:0000313" key="14">
    <source>
        <dbReference type="EMBL" id="CAK0739478.1"/>
    </source>
</evidence>
<evidence type="ECO:0000256" key="6">
    <source>
        <dbReference type="ARBA" id="ARBA00022958"/>
    </source>
</evidence>
<feature type="transmembrane region" description="Helical" evidence="10">
    <location>
        <begin position="457"/>
        <end position="479"/>
    </location>
</feature>
<protein>
    <recommendedName>
        <fullName evidence="10">Potassium transporter</fullName>
    </recommendedName>
</protein>
<keyword evidence="7 10" id="KW-1133">Transmembrane helix</keyword>
<keyword evidence="9 10" id="KW-0472">Membrane</keyword>
<evidence type="ECO:0000256" key="8">
    <source>
        <dbReference type="ARBA" id="ARBA00023065"/>
    </source>
</evidence>
<dbReference type="PANTHER" id="PTHR30540:SF83">
    <property type="entry name" value="K+ POTASSIUM TRANSPORTER"/>
    <property type="match status" value="1"/>
</dbReference>
<dbReference type="NCBIfam" id="TIGR00794">
    <property type="entry name" value="kup"/>
    <property type="match status" value="1"/>
</dbReference>
<evidence type="ECO:0000256" key="2">
    <source>
        <dbReference type="ARBA" id="ARBA00008440"/>
    </source>
</evidence>
<gene>
    <name evidence="14" type="ORF">CVIRNUC_001169</name>
</gene>
<evidence type="ECO:0000256" key="11">
    <source>
        <dbReference type="SAM" id="MobiDB-lite"/>
    </source>
</evidence>
<evidence type="ECO:0000256" key="7">
    <source>
        <dbReference type="ARBA" id="ARBA00022989"/>
    </source>
</evidence>
<feature type="transmembrane region" description="Helical" evidence="10">
    <location>
        <begin position="307"/>
        <end position="327"/>
    </location>
</feature>
<dbReference type="PANTHER" id="PTHR30540">
    <property type="entry name" value="OSMOTIC STRESS POTASSIUM TRANSPORTER"/>
    <property type="match status" value="1"/>
</dbReference>
<comment type="caution">
    <text evidence="14">The sequence shown here is derived from an EMBL/GenBank/DDBJ whole genome shotgun (WGS) entry which is preliminary data.</text>
</comment>
<evidence type="ECO:0000256" key="3">
    <source>
        <dbReference type="ARBA" id="ARBA00022448"/>
    </source>
</evidence>
<keyword evidence="8 10" id="KW-0406">Ion transport</keyword>
<keyword evidence="6 10" id="KW-0630">Potassium</keyword>
<evidence type="ECO:0000259" key="12">
    <source>
        <dbReference type="Pfam" id="PF02705"/>
    </source>
</evidence>
<keyword evidence="5 10" id="KW-0812">Transmembrane</keyword>
<evidence type="ECO:0000313" key="15">
    <source>
        <dbReference type="Proteomes" id="UP001314263"/>
    </source>
</evidence>
<feature type="transmembrane region" description="Helical" evidence="10">
    <location>
        <begin position="347"/>
        <end position="367"/>
    </location>
</feature>
<dbReference type="Pfam" id="PF22776">
    <property type="entry name" value="K_trans_C"/>
    <property type="match status" value="1"/>
</dbReference>
<comment type="function">
    <text evidence="10">Potassium transporter.</text>
</comment>
<feature type="transmembrane region" description="Helical" evidence="10">
    <location>
        <begin position="230"/>
        <end position="250"/>
    </location>
</feature>
<evidence type="ECO:0000256" key="10">
    <source>
        <dbReference type="RuleBase" id="RU321113"/>
    </source>
</evidence>
<dbReference type="GO" id="GO:0015079">
    <property type="term" value="F:potassium ion transmembrane transporter activity"/>
    <property type="evidence" value="ECO:0007669"/>
    <property type="project" value="UniProtKB-UniRule"/>
</dbReference>
<dbReference type="Proteomes" id="UP001314263">
    <property type="component" value="Unassembled WGS sequence"/>
</dbReference>
<comment type="subcellular location">
    <subcellularLocation>
        <location evidence="1 10">Membrane</location>
        <topology evidence="1 10">Multi-pass membrane protein</topology>
    </subcellularLocation>
</comment>
<comment type="caution">
    <text evidence="10">Lacks conserved residue(s) required for the propagation of feature annotation.</text>
</comment>
<dbReference type="InterPro" id="IPR003855">
    <property type="entry name" value="K+_transporter"/>
</dbReference>
<feature type="domain" description="K+ potassium transporter C-terminal" evidence="13">
    <location>
        <begin position="556"/>
        <end position="643"/>
    </location>
</feature>
<accession>A0AAV1HVB4</accession>
<evidence type="ECO:0000256" key="5">
    <source>
        <dbReference type="ARBA" id="ARBA00022692"/>
    </source>
</evidence>
<evidence type="ECO:0000256" key="4">
    <source>
        <dbReference type="ARBA" id="ARBA00022538"/>
    </source>
</evidence>
<evidence type="ECO:0000256" key="1">
    <source>
        <dbReference type="ARBA" id="ARBA00004141"/>
    </source>
</evidence>
<evidence type="ECO:0000256" key="9">
    <source>
        <dbReference type="ARBA" id="ARBA00023136"/>
    </source>
</evidence>
<feature type="compositionally biased region" description="Polar residues" evidence="11">
    <location>
        <begin position="8"/>
        <end position="21"/>
    </location>
</feature>
<organism evidence="14 15">
    <name type="scientific">Coccomyxa viridis</name>
    <dbReference type="NCBI Taxonomy" id="1274662"/>
    <lineage>
        <taxon>Eukaryota</taxon>
        <taxon>Viridiplantae</taxon>
        <taxon>Chlorophyta</taxon>
        <taxon>core chlorophytes</taxon>
        <taxon>Trebouxiophyceae</taxon>
        <taxon>Trebouxiophyceae incertae sedis</taxon>
        <taxon>Coccomyxaceae</taxon>
        <taxon>Coccomyxa</taxon>
    </lineage>
</organism>
<feature type="transmembrane region" description="Helical" evidence="10">
    <location>
        <begin position="425"/>
        <end position="450"/>
    </location>
</feature>
<feature type="transmembrane region" description="Helical" evidence="10">
    <location>
        <begin position="485"/>
        <end position="504"/>
    </location>
</feature>
<name>A0AAV1HVB4_9CHLO</name>
<comment type="similarity">
    <text evidence="2 10">Belongs to the HAK/KUP transporter (TC 2.A.72.3) family.</text>
</comment>
<feature type="transmembrane region" description="Helical" evidence="10">
    <location>
        <begin position="161"/>
        <end position="179"/>
    </location>
</feature>
<feature type="compositionally biased region" description="Low complexity" evidence="11">
    <location>
        <begin position="790"/>
        <end position="826"/>
    </location>
</feature>
<keyword evidence="3" id="KW-0813">Transport</keyword>
<keyword evidence="4 10" id="KW-0633">Potassium transport</keyword>
<feature type="transmembrane region" description="Helical" evidence="10">
    <location>
        <begin position="199"/>
        <end position="218"/>
    </location>
</feature>
<sequence>MGDREQHAQQFGNRRTSQQDLEATAEEERLKNQRGWRLALLAYQSIGVVYGGLGTSPLYVFPNIFRSEPSRDNVLGAMSLIFWILTIVVILKYVTIVLHANDNGEGGTFAMYSLLCRHARISAFSRAEDQEKPSASSGSTGPAAAPGSGSVLERSRAMQKALLAVVLIGTAFMMCDGVLSPAASVMSAMSGIQTVDPSISNDAIAGISCAVLLALFFVQRFGTGRLGTAFSPVLIIWFLSNGAIGIYNIARYMPGVFRAISPHYAFQYFFSTGEASWVSLNGILLCVSGSEALFADMGHFSHRAISVTTIFFVYPSLLLIYFGEAAYLATFPADFARSYFAAIPQALFWPMFLIATASALVGSQSLISSAFSVARQSAVMSCFPPVRVVHTGKHVEGQIYLPEINWGLCLLGIAAIAGFRSTGQIGYAFSVVVVAVMVITTVLVSIVMLIVWQWHCLAVSALLCLLIAMEGVLLSAVLYKVPEGGWFPLAIAAVVLCLTAIWHWGALLQLRHSQACSARLVEDLLRDYRQHASASGSLSNALNTWESAGRSISRVPGMAVFISESASGLPAGFVSMLRSVGVVHTAVVFLTVQRITLPTFPEEERFEVEALAMPGFFRVLCRVGYTERLIRNAAFLEGMNRALVEDIRFKALAAKWSAADIYDRTSSGKRPSSLGQRTPAAVSLNKQHANNRSMRSIEMDLAGCSREALAVQVHAAGTGMLMEQELKAVHGPLDNEGGTAHGSVAHAADAAGQQQLPSSLGFLGSEQLAMQGSNMTQVRRRPAVSPRQHSSSSTEHCSASSSGAAASLSLGHSSAAPASPRQQGRGADADGEDCGGAAASQSFRHRSAAQSGEAEVSDLLESREHGLTFVLSHCVLRAAEGSSLARRLLIDSAYRTLQLISFDPMNAWANISPDVLDIQITYHV</sequence>
<dbReference type="InterPro" id="IPR053952">
    <property type="entry name" value="K_trans_C"/>
</dbReference>
<dbReference type="Pfam" id="PF02705">
    <property type="entry name" value="K_trans"/>
    <property type="match status" value="1"/>
</dbReference>